<evidence type="ECO:0000256" key="7">
    <source>
        <dbReference type="ARBA" id="ARBA00022512"/>
    </source>
</evidence>
<dbReference type="GO" id="GO:0042973">
    <property type="term" value="F:glucan endo-1,3-beta-D-glucosidase activity"/>
    <property type="evidence" value="ECO:0007669"/>
    <property type="project" value="UniProtKB-EC"/>
</dbReference>
<comment type="subcellular location">
    <subcellularLocation>
        <location evidence="3">Cell membrane</location>
        <topology evidence="3">Single-pass type II membrane protein</topology>
    </subcellularLocation>
    <subcellularLocation>
        <location evidence="2">Secreted</location>
        <location evidence="2">Cell wall</location>
    </subcellularLocation>
</comment>
<keyword evidence="15" id="KW-0624">Polysaccharide degradation</keyword>
<dbReference type="EMBL" id="JAEPRB010000118">
    <property type="protein sequence ID" value="KAG2221123.1"/>
    <property type="molecule type" value="Genomic_DNA"/>
</dbReference>
<dbReference type="PANTHER" id="PTHR16631">
    <property type="entry name" value="GLUCAN 1,3-BETA-GLUCOSIDASE"/>
    <property type="match status" value="1"/>
</dbReference>
<evidence type="ECO:0000256" key="12">
    <source>
        <dbReference type="ARBA" id="ARBA00023180"/>
    </source>
</evidence>
<evidence type="ECO:0000256" key="9">
    <source>
        <dbReference type="ARBA" id="ARBA00022729"/>
    </source>
</evidence>
<evidence type="ECO:0000256" key="11">
    <source>
        <dbReference type="ARBA" id="ARBA00023136"/>
    </source>
</evidence>
<evidence type="ECO:0000256" key="10">
    <source>
        <dbReference type="ARBA" id="ARBA00022801"/>
    </source>
</evidence>
<dbReference type="GO" id="GO:0000272">
    <property type="term" value="P:polysaccharide catabolic process"/>
    <property type="evidence" value="ECO:0007669"/>
    <property type="project" value="UniProtKB-KW"/>
</dbReference>
<accession>A0A8H7VLR3</accession>
<sequence>IFNNLNTNAVKAQQQSTGDEFYGLNYGLNIFDCPSYYTMKNDFSILKQYTNRVRIFGLALCDQADNAIRATQELGMRLYLTIWMDHNPASFEKEFQVLQDLLSRHDFHNVDGIIVGSEVLYREDMSIGTLLQYIQRVKTVIEGRGISITSADTFDMITSELAAPLDFVMINIFPYWESVSIDNATNILMRHYDETINRVGGKVVRISETGWPSQGLAFGEAIASPENQNRYLREVLCRTRQRGVDMLWFSAIDEPYKKDVEGHFGIFEADTRNLKSNHRIDQLSAC</sequence>
<dbReference type="InterPro" id="IPR050732">
    <property type="entry name" value="Beta-glucan_modifiers"/>
</dbReference>
<dbReference type="InterPro" id="IPR000490">
    <property type="entry name" value="Glyco_hydro_17"/>
</dbReference>
<evidence type="ECO:0000313" key="20">
    <source>
        <dbReference type="EMBL" id="KAG2221123.1"/>
    </source>
</evidence>
<evidence type="ECO:0000256" key="5">
    <source>
        <dbReference type="ARBA" id="ARBA00012780"/>
    </source>
</evidence>
<keyword evidence="21" id="KW-1185">Reference proteome</keyword>
<gene>
    <name evidence="20" type="ORF">INT45_004432</name>
</gene>
<dbReference type="Proteomes" id="UP000646827">
    <property type="component" value="Unassembled WGS sequence"/>
</dbReference>
<dbReference type="GO" id="GO:0005886">
    <property type="term" value="C:plasma membrane"/>
    <property type="evidence" value="ECO:0007669"/>
    <property type="project" value="UniProtKB-SubCell"/>
</dbReference>
<proteinExistence type="inferred from homology"/>
<evidence type="ECO:0000256" key="15">
    <source>
        <dbReference type="ARBA" id="ARBA00023326"/>
    </source>
</evidence>
<dbReference type="EC" id="3.2.1.39" evidence="5"/>
<dbReference type="OrthoDB" id="77201at2759"/>
<evidence type="ECO:0000256" key="14">
    <source>
        <dbReference type="ARBA" id="ARBA00023316"/>
    </source>
</evidence>
<keyword evidence="13" id="KW-0119">Carbohydrate metabolism</keyword>
<evidence type="ECO:0000256" key="6">
    <source>
        <dbReference type="ARBA" id="ARBA00022475"/>
    </source>
</evidence>
<dbReference type="PANTHER" id="PTHR16631:SF17">
    <property type="entry name" value="GLUCAN ENDO-1,3-BETA-GLUCOSIDASE BTGC"/>
    <property type="match status" value="1"/>
</dbReference>
<evidence type="ECO:0000256" key="19">
    <source>
        <dbReference type="RuleBase" id="RU004335"/>
    </source>
</evidence>
<evidence type="ECO:0000256" key="16">
    <source>
        <dbReference type="ARBA" id="ARBA00037649"/>
    </source>
</evidence>
<dbReference type="GO" id="GO:0009277">
    <property type="term" value="C:fungal-type cell wall"/>
    <property type="evidence" value="ECO:0007669"/>
    <property type="project" value="TreeGrafter"/>
</dbReference>
<evidence type="ECO:0000256" key="1">
    <source>
        <dbReference type="ARBA" id="ARBA00000382"/>
    </source>
</evidence>
<dbReference type="GO" id="GO:0071555">
    <property type="term" value="P:cell wall organization"/>
    <property type="evidence" value="ECO:0007669"/>
    <property type="project" value="UniProtKB-KW"/>
</dbReference>
<evidence type="ECO:0000256" key="4">
    <source>
        <dbReference type="ARBA" id="ARBA00008773"/>
    </source>
</evidence>
<keyword evidence="14" id="KW-0961">Cell wall biogenesis/degradation</keyword>
<evidence type="ECO:0000256" key="17">
    <source>
        <dbReference type="ARBA" id="ARBA00042373"/>
    </source>
</evidence>
<dbReference type="InterPro" id="IPR017853">
    <property type="entry name" value="GH"/>
</dbReference>
<comment type="function">
    <text evidence="16">Glucanases play a role in cell expansion during growth, in cell-cell fusion during mating, and in spore release during sporulation. This enzyme may be involved in beta-glucan degradation. Active on laminarin and lichenan.</text>
</comment>
<evidence type="ECO:0000256" key="8">
    <source>
        <dbReference type="ARBA" id="ARBA00022525"/>
    </source>
</evidence>
<feature type="non-terminal residue" evidence="20">
    <location>
        <position position="1"/>
    </location>
</feature>
<keyword evidence="6" id="KW-1003">Cell membrane</keyword>
<evidence type="ECO:0000256" key="13">
    <source>
        <dbReference type="ARBA" id="ARBA00023277"/>
    </source>
</evidence>
<keyword evidence="7" id="KW-0134">Cell wall</keyword>
<keyword evidence="10" id="KW-0378">Hydrolase</keyword>
<comment type="catalytic activity">
    <reaction evidence="1">
        <text>Hydrolysis of (1-&gt;3)-beta-D-glucosidic linkages in (1-&gt;3)-beta-D-glucans.</text>
        <dbReference type="EC" id="3.2.1.39"/>
    </reaction>
</comment>
<keyword evidence="12" id="KW-0325">Glycoprotein</keyword>
<reference evidence="20 21" key="1">
    <citation type="submission" date="2020-12" db="EMBL/GenBank/DDBJ databases">
        <title>Metabolic potential, ecology and presence of endohyphal bacteria is reflected in genomic diversity of Mucoromycotina.</title>
        <authorList>
            <person name="Muszewska A."/>
            <person name="Okrasinska A."/>
            <person name="Steczkiewicz K."/>
            <person name="Drgas O."/>
            <person name="Orlowska M."/>
            <person name="Perlinska-Lenart U."/>
            <person name="Aleksandrzak-Piekarczyk T."/>
            <person name="Szatraj K."/>
            <person name="Zielenkiewicz U."/>
            <person name="Pilsyk S."/>
            <person name="Malc E."/>
            <person name="Mieczkowski P."/>
            <person name="Kruszewska J.S."/>
            <person name="Biernat P."/>
            <person name="Pawlowska J."/>
        </authorList>
    </citation>
    <scope>NUCLEOTIDE SEQUENCE [LARGE SCALE GENOMIC DNA]</scope>
    <source>
        <strain evidence="20 21">CBS 142.35</strain>
    </source>
</reference>
<evidence type="ECO:0000313" key="21">
    <source>
        <dbReference type="Proteomes" id="UP000646827"/>
    </source>
</evidence>
<protein>
    <recommendedName>
        <fullName evidence="5">glucan endo-1,3-beta-D-glucosidase</fullName>
        <ecNumber evidence="5">3.2.1.39</ecNumber>
    </recommendedName>
    <alternativeName>
        <fullName evidence="18">Endo-1,3-beta-glucanase btgC</fullName>
    </alternativeName>
    <alternativeName>
        <fullName evidence="17">Laminarinase btgC</fullName>
    </alternativeName>
</protein>
<dbReference type="Pfam" id="PF00332">
    <property type="entry name" value="Glyco_hydro_17"/>
    <property type="match status" value="1"/>
</dbReference>
<dbReference type="SUPFAM" id="SSF51445">
    <property type="entry name" value="(Trans)glycosidases"/>
    <property type="match status" value="1"/>
</dbReference>
<dbReference type="GO" id="GO:0005576">
    <property type="term" value="C:extracellular region"/>
    <property type="evidence" value="ECO:0007669"/>
    <property type="project" value="TreeGrafter"/>
</dbReference>
<evidence type="ECO:0000256" key="18">
    <source>
        <dbReference type="ARBA" id="ARBA00043078"/>
    </source>
</evidence>
<dbReference type="GO" id="GO:0009986">
    <property type="term" value="C:cell surface"/>
    <property type="evidence" value="ECO:0007669"/>
    <property type="project" value="TreeGrafter"/>
</dbReference>
<comment type="caution">
    <text evidence="20">The sequence shown here is derived from an EMBL/GenBank/DDBJ whole genome shotgun (WGS) entry which is preliminary data.</text>
</comment>
<keyword evidence="11" id="KW-0472">Membrane</keyword>
<evidence type="ECO:0000256" key="3">
    <source>
        <dbReference type="ARBA" id="ARBA00004401"/>
    </source>
</evidence>
<name>A0A8H7VLR3_9FUNG</name>
<comment type="similarity">
    <text evidence="4 19">Belongs to the glycosyl hydrolase 17 family.</text>
</comment>
<keyword evidence="8" id="KW-0964">Secreted</keyword>
<keyword evidence="9" id="KW-0732">Signal</keyword>
<organism evidence="20 21">
    <name type="scientific">Circinella minor</name>
    <dbReference type="NCBI Taxonomy" id="1195481"/>
    <lineage>
        <taxon>Eukaryota</taxon>
        <taxon>Fungi</taxon>
        <taxon>Fungi incertae sedis</taxon>
        <taxon>Mucoromycota</taxon>
        <taxon>Mucoromycotina</taxon>
        <taxon>Mucoromycetes</taxon>
        <taxon>Mucorales</taxon>
        <taxon>Lichtheimiaceae</taxon>
        <taxon>Circinella</taxon>
    </lineage>
</organism>
<dbReference type="AlphaFoldDB" id="A0A8H7VLR3"/>
<evidence type="ECO:0000256" key="2">
    <source>
        <dbReference type="ARBA" id="ARBA00004191"/>
    </source>
</evidence>
<dbReference type="Gene3D" id="3.20.20.80">
    <property type="entry name" value="Glycosidases"/>
    <property type="match status" value="2"/>
</dbReference>